<comment type="caution">
    <text evidence="6">The sequence shown here is derived from an EMBL/GenBank/DDBJ whole genome shotgun (WGS) entry which is preliminary data.</text>
</comment>
<dbReference type="InterPro" id="IPR025483">
    <property type="entry name" value="Lipase_euk"/>
</dbReference>
<dbReference type="Pfam" id="PF04083">
    <property type="entry name" value="Abhydro_lipase"/>
    <property type="match status" value="1"/>
</dbReference>
<feature type="active site" description="Charge relay system" evidence="3">
    <location>
        <position position="385"/>
    </location>
</feature>
<gene>
    <name evidence="6" type="ORF">PLXY2_LOCUS5566</name>
</gene>
<dbReference type="AlphaFoldDB" id="A0A8S4EG09"/>
<keyword evidence="4" id="KW-0732">Signal</keyword>
<evidence type="ECO:0000256" key="1">
    <source>
        <dbReference type="ARBA" id="ARBA00010701"/>
    </source>
</evidence>
<protein>
    <recommendedName>
        <fullName evidence="2">Lipase</fullName>
    </recommendedName>
</protein>
<feature type="signal peptide" evidence="4">
    <location>
        <begin position="1"/>
        <end position="18"/>
    </location>
</feature>
<dbReference type="FunFam" id="3.40.50.1820:FF:000179">
    <property type="entry name" value="Lipase"/>
    <property type="match status" value="1"/>
</dbReference>
<evidence type="ECO:0000313" key="7">
    <source>
        <dbReference type="Proteomes" id="UP000653454"/>
    </source>
</evidence>
<name>A0A8S4EG09_PLUXY</name>
<dbReference type="PIRSF" id="PIRSF000862">
    <property type="entry name" value="Steryl_ester_lip"/>
    <property type="match status" value="1"/>
</dbReference>
<accession>A0A8S4EG09</accession>
<dbReference type="EMBL" id="CAJHNJ030000016">
    <property type="protein sequence ID" value="CAG9114581.1"/>
    <property type="molecule type" value="Genomic_DNA"/>
</dbReference>
<feature type="domain" description="Partial AB-hydrolase lipase" evidence="5">
    <location>
        <begin position="48"/>
        <end position="98"/>
    </location>
</feature>
<comment type="similarity">
    <text evidence="1 2">Belongs to the AB hydrolase superfamily. Lipase family.</text>
</comment>
<feature type="chain" id="PRO_5035752060" description="Lipase" evidence="4">
    <location>
        <begin position="19"/>
        <end position="414"/>
    </location>
</feature>
<evidence type="ECO:0000256" key="2">
    <source>
        <dbReference type="PIRNR" id="PIRNR000862"/>
    </source>
</evidence>
<keyword evidence="2" id="KW-0378">Hydrolase</keyword>
<proteinExistence type="inferred from homology"/>
<sequence length="414" mass="46522">MKYFWVLTIAVTVTCCLGLPAKKLFGWPDDPFDMEVFGTSPRRDLDFNQLCEYDGYSCETHSVTTEDGYVLSMFRLPAPSNCSGERAPLMFQHGLYLTGDDCLIPGPGKAHCYIYNDACYDVWVPNNRGNRYGRNHVRLNPDRDSSFWDYSLEEHSYKDLPAAIDYVLKETGKEKLVFVGHSQGVTMLMLLCAEKPEYNDKIEIGFGLSVTGWLDHARFPVITLQELLTGILTSVVDLGVNAEVLPHGGLTNQAAEFLCGITTLTYPICSVFVFAMLGYNEFQITKEVLPVVVGHVPGGTSIKNFNRWGQLRKNGFTKYDHGWLGNIKEYGNLSPPEFDLSAVTMPWVFIASENDYVGDVRDINKLLPKLKNVNMCILGDKTFGHLDFIYGKDIPNYITPKVLSQLEKGSFECT</sequence>
<evidence type="ECO:0000259" key="5">
    <source>
        <dbReference type="Pfam" id="PF04083"/>
    </source>
</evidence>
<evidence type="ECO:0000256" key="4">
    <source>
        <dbReference type="SAM" id="SignalP"/>
    </source>
</evidence>
<keyword evidence="7" id="KW-1185">Reference proteome</keyword>
<dbReference type="InterPro" id="IPR006693">
    <property type="entry name" value="AB_hydrolase_lipase"/>
</dbReference>
<evidence type="ECO:0000313" key="6">
    <source>
        <dbReference type="EMBL" id="CAG9114581.1"/>
    </source>
</evidence>
<dbReference type="GO" id="GO:0016042">
    <property type="term" value="P:lipid catabolic process"/>
    <property type="evidence" value="ECO:0007669"/>
    <property type="project" value="UniProtKB-KW"/>
</dbReference>
<evidence type="ECO:0000256" key="3">
    <source>
        <dbReference type="PIRSR" id="PIRSR000862-1"/>
    </source>
</evidence>
<dbReference type="PANTHER" id="PTHR11005">
    <property type="entry name" value="LYSOSOMAL ACID LIPASE-RELATED"/>
    <property type="match status" value="1"/>
</dbReference>
<organism evidence="6 7">
    <name type="scientific">Plutella xylostella</name>
    <name type="common">Diamondback moth</name>
    <name type="synonym">Plutella maculipennis</name>
    <dbReference type="NCBI Taxonomy" id="51655"/>
    <lineage>
        <taxon>Eukaryota</taxon>
        <taxon>Metazoa</taxon>
        <taxon>Ecdysozoa</taxon>
        <taxon>Arthropoda</taxon>
        <taxon>Hexapoda</taxon>
        <taxon>Insecta</taxon>
        <taxon>Pterygota</taxon>
        <taxon>Neoptera</taxon>
        <taxon>Endopterygota</taxon>
        <taxon>Lepidoptera</taxon>
        <taxon>Glossata</taxon>
        <taxon>Ditrysia</taxon>
        <taxon>Yponomeutoidea</taxon>
        <taxon>Plutellidae</taxon>
        <taxon>Plutella</taxon>
    </lineage>
</organism>
<dbReference type="SUPFAM" id="SSF53474">
    <property type="entry name" value="alpha/beta-Hydrolases"/>
    <property type="match status" value="1"/>
</dbReference>
<dbReference type="Gene3D" id="3.40.50.1820">
    <property type="entry name" value="alpha/beta hydrolase"/>
    <property type="match status" value="1"/>
</dbReference>
<reference evidence="6" key="1">
    <citation type="submission" date="2020-11" db="EMBL/GenBank/DDBJ databases">
        <authorList>
            <person name="Whiteford S."/>
        </authorList>
    </citation>
    <scope>NUCLEOTIDE SEQUENCE</scope>
</reference>
<keyword evidence="2" id="KW-0442">Lipid degradation</keyword>
<feature type="active site" description="Nucleophile" evidence="3">
    <location>
        <position position="182"/>
    </location>
</feature>
<dbReference type="InterPro" id="IPR029058">
    <property type="entry name" value="AB_hydrolase_fold"/>
</dbReference>
<dbReference type="GO" id="GO:0016788">
    <property type="term" value="F:hydrolase activity, acting on ester bonds"/>
    <property type="evidence" value="ECO:0007669"/>
    <property type="project" value="InterPro"/>
</dbReference>
<feature type="active site" description="Charge relay system" evidence="3">
    <location>
        <position position="355"/>
    </location>
</feature>
<dbReference type="Proteomes" id="UP000653454">
    <property type="component" value="Unassembled WGS sequence"/>
</dbReference>
<keyword evidence="2" id="KW-0443">Lipid metabolism</keyword>